<protein>
    <submittedName>
        <fullName evidence="2">Uncharacterized protein</fullName>
    </submittedName>
</protein>
<dbReference type="VEuPathDB" id="TriTrypDB:Lsey_0314_0020"/>
<name>A0A0N0P396_LEPSE</name>
<dbReference type="Proteomes" id="UP000038009">
    <property type="component" value="Unassembled WGS sequence"/>
</dbReference>
<comment type="caution">
    <text evidence="2">The sequence shown here is derived from an EMBL/GenBank/DDBJ whole genome shotgun (WGS) entry which is preliminary data.</text>
</comment>
<reference evidence="2 3" key="1">
    <citation type="journal article" date="2015" name="PLoS Pathog.">
        <title>Leptomonas seymouri: Adaptations to the Dixenous Life Cycle Analyzed by Genome Sequencing, Transcriptome Profiling and Co-infection with Leishmania donovani.</title>
        <authorList>
            <person name="Kraeva N."/>
            <person name="Butenko A."/>
            <person name="Hlavacova J."/>
            <person name="Kostygov A."/>
            <person name="Myskova J."/>
            <person name="Grybchuk D."/>
            <person name="Lestinova T."/>
            <person name="Votypka J."/>
            <person name="Volf P."/>
            <person name="Opperdoes F."/>
            <person name="Flegontov P."/>
            <person name="Lukes J."/>
            <person name="Yurchenko V."/>
        </authorList>
    </citation>
    <scope>NUCLEOTIDE SEQUENCE [LARGE SCALE GENOMIC DNA]</scope>
    <source>
        <strain evidence="2 3">ATCC 30220</strain>
    </source>
</reference>
<feature type="compositionally biased region" description="Polar residues" evidence="1">
    <location>
        <begin position="131"/>
        <end position="140"/>
    </location>
</feature>
<dbReference type="OrthoDB" id="271562at2759"/>
<evidence type="ECO:0000313" key="2">
    <source>
        <dbReference type="EMBL" id="KPI83876.1"/>
    </source>
</evidence>
<dbReference type="EMBL" id="LJSK01000314">
    <property type="protein sequence ID" value="KPI83876.1"/>
    <property type="molecule type" value="Genomic_DNA"/>
</dbReference>
<dbReference type="OMA" id="KSCDNPM"/>
<feature type="compositionally biased region" description="Low complexity" evidence="1">
    <location>
        <begin position="178"/>
        <end position="194"/>
    </location>
</feature>
<sequence>MQGVTPAAGRSGGASVKTAYHCSTLLDNWDEERRQFGQPLSTTFDSSMAGTKADFSTTYVTSYKPPTAAQTAEAKPLGCFAAEGPRILLFHHGDIDDIKQYSYATSELALTDRKKEVFTNEEVLDMPGVSSRRQQTRALQRSTGGLGASRSGRGGGSYDDESSPVLQREADFTQSLASTVRSVNSNNSTTLSSRGGAGAPQQASPTSEESDGSGYAPPRFLPMGRVAERERLLTTKNVTIDATGVYLFENLEPYPLTSSKSFGALVKSCDNPMHKTNLRVHYMEDDY</sequence>
<evidence type="ECO:0000256" key="1">
    <source>
        <dbReference type="SAM" id="MobiDB-lite"/>
    </source>
</evidence>
<feature type="region of interest" description="Disordered" evidence="1">
    <location>
        <begin position="177"/>
        <end position="221"/>
    </location>
</feature>
<proteinExistence type="predicted"/>
<accession>A0A0N0P396</accession>
<dbReference type="AlphaFoldDB" id="A0A0N0P396"/>
<keyword evidence="3" id="KW-1185">Reference proteome</keyword>
<gene>
    <name evidence="2" type="ORF">ABL78_7074</name>
</gene>
<feature type="compositionally biased region" description="Gly residues" evidence="1">
    <location>
        <begin position="144"/>
        <end position="157"/>
    </location>
</feature>
<feature type="region of interest" description="Disordered" evidence="1">
    <location>
        <begin position="125"/>
        <end position="164"/>
    </location>
</feature>
<organism evidence="2 3">
    <name type="scientific">Leptomonas seymouri</name>
    <dbReference type="NCBI Taxonomy" id="5684"/>
    <lineage>
        <taxon>Eukaryota</taxon>
        <taxon>Discoba</taxon>
        <taxon>Euglenozoa</taxon>
        <taxon>Kinetoplastea</taxon>
        <taxon>Metakinetoplastina</taxon>
        <taxon>Trypanosomatida</taxon>
        <taxon>Trypanosomatidae</taxon>
        <taxon>Leishmaniinae</taxon>
        <taxon>Leptomonas</taxon>
    </lineage>
</organism>
<evidence type="ECO:0000313" key="3">
    <source>
        <dbReference type="Proteomes" id="UP000038009"/>
    </source>
</evidence>